<name>A0AAV2PNY8_MEGNR</name>
<feature type="compositionally biased region" description="Basic and acidic residues" evidence="1">
    <location>
        <begin position="407"/>
        <end position="429"/>
    </location>
</feature>
<protein>
    <submittedName>
        <fullName evidence="3">Uncharacterized protein</fullName>
    </submittedName>
</protein>
<gene>
    <name evidence="3" type="ORF">MNOR_LOCUS1654</name>
</gene>
<dbReference type="AlphaFoldDB" id="A0AAV2PNY8"/>
<keyword evidence="4" id="KW-1185">Reference proteome</keyword>
<evidence type="ECO:0000256" key="1">
    <source>
        <dbReference type="SAM" id="MobiDB-lite"/>
    </source>
</evidence>
<feature type="non-terminal residue" evidence="3">
    <location>
        <position position="638"/>
    </location>
</feature>
<proteinExistence type="predicted"/>
<sequence>MYNGLTCRRGISWVILALTGLLTVQGTPPEADPGPQPNPLTQLSGFPQGIPLPDGITPDNFAKFLAESGRALPTNLPGDDVCGNQDFLTNLLVYQYLSGSVPGNGNTPTPVVPAAPVFIPTTTTTTSLSTSLTTLVRTLEASTQFSTSTTSYVTTITSVETTVLPVIFRGSKVTTTLTNSKTEVITATEFFTTSSVVTPSIVQTLPVEITLSITRTKGFNGEFTVADLSRGASTVLDQPITTATVDLNAASGLDISNLDLAGIDLTSLSSLINSQGSSSNDQADMLAQLAALLNGEDALTASGPRDEDYFDTGFRLQGPPSQRNNFNNNRSKFHTNSSPNPRNPFSQHPQAPRSQAQHADEPPFKVLPGFTLRDNRPAPPRNTQSGSATQNTRFSKYHKRPSSSDNGQKDRDPPADRERQRFSGSERRPTFSRAGGTRAKSTRSSRKVPDEPAFGVNFFEDEDKFSRFSPRQEPKNVNHKPHPEVQSSRLRSGILRPRQPSPNSPIVPARPNSQRLVAPKRPASPKPNVNIPQLTPGKTTKIFTMFLSGSNGETITTLRTVTLRNLQTRYRREATGVNDATEIIDATRTYQMPVETKKPSLSKTPTPKEVITMLKKLDQKNVKEMLKSLQKWVSYYSK</sequence>
<accession>A0AAV2PNY8</accession>
<feature type="region of interest" description="Disordered" evidence="1">
    <location>
        <begin position="26"/>
        <end position="47"/>
    </location>
</feature>
<keyword evidence="2" id="KW-0732">Signal</keyword>
<feature type="chain" id="PRO_5043494948" evidence="2">
    <location>
        <begin position="27"/>
        <end position="638"/>
    </location>
</feature>
<feature type="region of interest" description="Disordered" evidence="1">
    <location>
        <begin position="303"/>
        <end position="455"/>
    </location>
</feature>
<evidence type="ECO:0000313" key="3">
    <source>
        <dbReference type="EMBL" id="CAL4060899.1"/>
    </source>
</evidence>
<comment type="caution">
    <text evidence="3">The sequence shown here is derived from an EMBL/GenBank/DDBJ whole genome shotgun (WGS) entry which is preliminary data.</text>
</comment>
<feature type="compositionally biased region" description="Polar residues" evidence="1">
    <location>
        <begin position="319"/>
        <end position="357"/>
    </location>
</feature>
<organism evidence="3 4">
    <name type="scientific">Meganyctiphanes norvegica</name>
    <name type="common">Northern krill</name>
    <name type="synonym">Thysanopoda norvegica</name>
    <dbReference type="NCBI Taxonomy" id="48144"/>
    <lineage>
        <taxon>Eukaryota</taxon>
        <taxon>Metazoa</taxon>
        <taxon>Ecdysozoa</taxon>
        <taxon>Arthropoda</taxon>
        <taxon>Crustacea</taxon>
        <taxon>Multicrustacea</taxon>
        <taxon>Malacostraca</taxon>
        <taxon>Eumalacostraca</taxon>
        <taxon>Eucarida</taxon>
        <taxon>Euphausiacea</taxon>
        <taxon>Euphausiidae</taxon>
        <taxon>Meganyctiphanes</taxon>
    </lineage>
</organism>
<feature type="compositionally biased region" description="Basic and acidic residues" evidence="1">
    <location>
        <begin position="467"/>
        <end position="476"/>
    </location>
</feature>
<reference evidence="3 4" key="1">
    <citation type="submission" date="2024-05" db="EMBL/GenBank/DDBJ databases">
        <authorList>
            <person name="Wallberg A."/>
        </authorList>
    </citation>
    <scope>NUCLEOTIDE SEQUENCE [LARGE SCALE GENOMIC DNA]</scope>
</reference>
<dbReference type="EMBL" id="CAXKWB010000452">
    <property type="protein sequence ID" value="CAL4060899.1"/>
    <property type="molecule type" value="Genomic_DNA"/>
</dbReference>
<feature type="signal peptide" evidence="2">
    <location>
        <begin position="1"/>
        <end position="26"/>
    </location>
</feature>
<evidence type="ECO:0000313" key="4">
    <source>
        <dbReference type="Proteomes" id="UP001497623"/>
    </source>
</evidence>
<dbReference type="Proteomes" id="UP001497623">
    <property type="component" value="Unassembled WGS sequence"/>
</dbReference>
<evidence type="ECO:0000256" key="2">
    <source>
        <dbReference type="SAM" id="SignalP"/>
    </source>
</evidence>
<feature type="region of interest" description="Disordered" evidence="1">
    <location>
        <begin position="467"/>
        <end position="536"/>
    </location>
</feature>
<feature type="compositionally biased region" description="Polar residues" evidence="1">
    <location>
        <begin position="381"/>
        <end position="394"/>
    </location>
</feature>